<evidence type="ECO:0000313" key="2">
    <source>
        <dbReference type="EMBL" id="ODH16007.1"/>
    </source>
</evidence>
<proteinExistence type="predicted"/>
<feature type="chain" id="PRO_5008902302" evidence="1">
    <location>
        <begin position="29"/>
        <end position="167"/>
    </location>
</feature>
<feature type="signal peptide" evidence="1">
    <location>
        <begin position="1"/>
        <end position="28"/>
    </location>
</feature>
<sequence>MRFAQINFAARLLTSILSLPLLAGSAYAQSVPTMYFGRATTCKNNQYKYDWYVWLQSGDPCLDWRDLGPTALRSPCGKSFGWEAIGHFVLTDCNAGDILPRGITWVEKGVTGKCVPDAKPPERSCDAPWCGGGQVNVAYENAGPVASIRDMHQTPLQKLSIRLITTE</sequence>
<keyword evidence="1" id="KW-0732">Signal</keyword>
<dbReference type="Proteomes" id="UP000242814">
    <property type="component" value="Unassembled WGS sequence"/>
</dbReference>
<protein>
    <submittedName>
        <fullName evidence="2">Uncharacterized protein</fullName>
    </submittedName>
</protein>
<organism evidence="2 3">
    <name type="scientific">Paracoccidioides brasiliensis</name>
    <dbReference type="NCBI Taxonomy" id="121759"/>
    <lineage>
        <taxon>Eukaryota</taxon>
        <taxon>Fungi</taxon>
        <taxon>Dikarya</taxon>
        <taxon>Ascomycota</taxon>
        <taxon>Pezizomycotina</taxon>
        <taxon>Eurotiomycetes</taxon>
        <taxon>Eurotiomycetidae</taxon>
        <taxon>Onygenales</taxon>
        <taxon>Ajellomycetaceae</taxon>
        <taxon>Paracoccidioides</taxon>
    </lineage>
</organism>
<reference evidence="2 3" key="1">
    <citation type="submission" date="2016-06" db="EMBL/GenBank/DDBJ databases">
        <authorList>
            <person name="Kjaerup R.B."/>
            <person name="Dalgaard T.S."/>
            <person name="Juul-Madsen H.R."/>
        </authorList>
    </citation>
    <scope>NUCLEOTIDE SEQUENCE [LARGE SCALE GENOMIC DNA]</scope>
    <source>
        <strain evidence="2 3">Pb300</strain>
    </source>
</reference>
<evidence type="ECO:0000256" key="1">
    <source>
        <dbReference type="SAM" id="SignalP"/>
    </source>
</evidence>
<evidence type="ECO:0000313" key="3">
    <source>
        <dbReference type="Proteomes" id="UP000242814"/>
    </source>
</evidence>
<dbReference type="EMBL" id="LZYO01000342">
    <property type="protein sequence ID" value="ODH16007.1"/>
    <property type="molecule type" value="Genomic_DNA"/>
</dbReference>
<dbReference type="AlphaFoldDB" id="A0A1D2J7M1"/>
<accession>A0A1D2J7M1</accession>
<dbReference type="VEuPathDB" id="FungiDB:PADG_05948"/>
<name>A0A1D2J7M1_PARBR</name>
<dbReference type="VEuPathDB" id="FungiDB:PABG_05625"/>
<comment type="caution">
    <text evidence="2">The sequence shown here is derived from an EMBL/GenBank/DDBJ whole genome shotgun (WGS) entry which is preliminary data.</text>
</comment>
<gene>
    <name evidence="2" type="ORF">ACO22_06396</name>
</gene>